<keyword evidence="5" id="KW-1185">Reference proteome</keyword>
<evidence type="ECO:0000313" key="4">
    <source>
        <dbReference type="EMBL" id="PNT37023.1"/>
    </source>
</evidence>
<gene>
    <name evidence="4" type="ORF">POPTR_005G164000</name>
</gene>
<organism evidence="4 5">
    <name type="scientific">Populus trichocarpa</name>
    <name type="common">Western balsam poplar</name>
    <name type="synonym">Populus balsamifera subsp. trichocarpa</name>
    <dbReference type="NCBI Taxonomy" id="3694"/>
    <lineage>
        <taxon>Eukaryota</taxon>
        <taxon>Viridiplantae</taxon>
        <taxon>Streptophyta</taxon>
        <taxon>Embryophyta</taxon>
        <taxon>Tracheophyta</taxon>
        <taxon>Spermatophyta</taxon>
        <taxon>Magnoliopsida</taxon>
        <taxon>eudicotyledons</taxon>
        <taxon>Gunneridae</taxon>
        <taxon>Pentapetalae</taxon>
        <taxon>rosids</taxon>
        <taxon>fabids</taxon>
        <taxon>Malpighiales</taxon>
        <taxon>Salicaceae</taxon>
        <taxon>Saliceae</taxon>
        <taxon>Populus</taxon>
    </lineage>
</organism>
<protein>
    <recommendedName>
        <fullName evidence="6">Leucine-rich repeat family protein</fullName>
    </recommendedName>
</protein>
<dbReference type="InterPro" id="IPR001611">
    <property type="entry name" value="Leu-rich_rpt"/>
</dbReference>
<dbReference type="InterPro" id="IPR025875">
    <property type="entry name" value="Leu-rich_rpt_4"/>
</dbReference>
<dbReference type="SUPFAM" id="SSF52075">
    <property type="entry name" value="Outer arm dynein light chain 1"/>
    <property type="match status" value="1"/>
</dbReference>
<accession>A0A2K2AHM3</accession>
<sequence length="676" mass="74776">MMKFNCFSGPIGRKKKEKVDKQSSRTADFNTALKTLNIGLQHPVEPFESDGLKSTSFGVSFPLDVEKDSINVQVMSHESPVVNEAAYEGEDELEEDVSMKRDLSDLDLQSHVANSGEEVSFPISARLDSSDSLDRMGNERYAKKDEKKVDEKGIDVIQSGHVSDPGIGKAEFWGSPKLKRSCSNLETSKFLRKIANQLPLASQYSEELQGLAEKLRDPRSPTSIISHCSADRVMLKKHSSSQVLPSRSRRLWWKLFLWSHRNLHKPWYVKPQPQAVSKVLNQQGGYSSDTLELDRALSKMQSPGSFTRESMNKGRINNEEDSQSWNGFHAGISGLWPQNQWVAFSIESSPFSRVNKWVEDLETQPPPPDAHDDNNDVKSDNDIVFLPSPDTGRSPGRTTACPDFNFSEEILHANSVIQSLNSSSTVAHIAGIGLKAIPIISHFSSLRSVNLSNNVIVHITPGSLPKGLHTLNLSKNRIGTIEGLRDLIRLRVLDLSYNRIFRLGQGLSNCTIIKELYLAGNKISDVEGLHRLLKLTVLDLSFNKITTTKALGQLVANYNSLQALNLVGNPIQSNISDDQLRKAICGLLPKLVYLNKQPIKPQRAREVLTDSVARAALGTSSSRSYRKKAVKGVTSSSSVSSMHRGSVGGGQKSRNRSNSRTHHLKTLSSAHASSSR</sequence>
<name>A0A2K2AHM3_POPTR</name>
<evidence type="ECO:0000313" key="5">
    <source>
        <dbReference type="Proteomes" id="UP000006729"/>
    </source>
</evidence>
<evidence type="ECO:0008006" key="6">
    <source>
        <dbReference type="Google" id="ProtNLM"/>
    </source>
</evidence>
<reference evidence="4 5" key="1">
    <citation type="journal article" date="2006" name="Science">
        <title>The genome of black cottonwood, Populus trichocarpa (Torr. &amp; Gray).</title>
        <authorList>
            <person name="Tuskan G.A."/>
            <person name="Difazio S."/>
            <person name="Jansson S."/>
            <person name="Bohlmann J."/>
            <person name="Grigoriev I."/>
            <person name="Hellsten U."/>
            <person name="Putnam N."/>
            <person name="Ralph S."/>
            <person name="Rombauts S."/>
            <person name="Salamov A."/>
            <person name="Schein J."/>
            <person name="Sterck L."/>
            <person name="Aerts A."/>
            <person name="Bhalerao R.R."/>
            <person name="Bhalerao R.P."/>
            <person name="Blaudez D."/>
            <person name="Boerjan W."/>
            <person name="Brun A."/>
            <person name="Brunner A."/>
            <person name="Busov V."/>
            <person name="Campbell M."/>
            <person name="Carlson J."/>
            <person name="Chalot M."/>
            <person name="Chapman J."/>
            <person name="Chen G.L."/>
            <person name="Cooper D."/>
            <person name="Coutinho P.M."/>
            <person name="Couturier J."/>
            <person name="Covert S."/>
            <person name="Cronk Q."/>
            <person name="Cunningham R."/>
            <person name="Davis J."/>
            <person name="Degroeve S."/>
            <person name="Dejardin A."/>
            <person name="Depamphilis C."/>
            <person name="Detter J."/>
            <person name="Dirks B."/>
            <person name="Dubchak I."/>
            <person name="Duplessis S."/>
            <person name="Ehlting J."/>
            <person name="Ellis B."/>
            <person name="Gendler K."/>
            <person name="Goodstein D."/>
            <person name="Gribskov M."/>
            <person name="Grimwood J."/>
            <person name="Groover A."/>
            <person name="Gunter L."/>
            <person name="Hamberger B."/>
            <person name="Heinze B."/>
            <person name="Helariutta Y."/>
            <person name="Henrissat B."/>
            <person name="Holligan D."/>
            <person name="Holt R."/>
            <person name="Huang W."/>
            <person name="Islam-Faridi N."/>
            <person name="Jones S."/>
            <person name="Jones-Rhoades M."/>
            <person name="Jorgensen R."/>
            <person name="Joshi C."/>
            <person name="Kangasjarvi J."/>
            <person name="Karlsson J."/>
            <person name="Kelleher C."/>
            <person name="Kirkpatrick R."/>
            <person name="Kirst M."/>
            <person name="Kohler A."/>
            <person name="Kalluri U."/>
            <person name="Larimer F."/>
            <person name="Leebens-Mack J."/>
            <person name="Leple J.C."/>
            <person name="Locascio P."/>
            <person name="Lou Y."/>
            <person name="Lucas S."/>
            <person name="Martin F."/>
            <person name="Montanini B."/>
            <person name="Napoli C."/>
            <person name="Nelson D.R."/>
            <person name="Nelson C."/>
            <person name="Nieminen K."/>
            <person name="Nilsson O."/>
            <person name="Pereda V."/>
            <person name="Peter G."/>
            <person name="Philippe R."/>
            <person name="Pilate G."/>
            <person name="Poliakov A."/>
            <person name="Razumovskaya J."/>
            <person name="Richardson P."/>
            <person name="Rinaldi C."/>
            <person name="Ritland K."/>
            <person name="Rouze P."/>
            <person name="Ryaboy D."/>
            <person name="Schmutz J."/>
            <person name="Schrader J."/>
            <person name="Segerman B."/>
            <person name="Shin H."/>
            <person name="Siddiqui A."/>
            <person name="Sterky F."/>
            <person name="Terry A."/>
            <person name="Tsai C.J."/>
            <person name="Uberbacher E."/>
            <person name="Unneberg P."/>
            <person name="Vahala J."/>
            <person name="Wall K."/>
            <person name="Wessler S."/>
            <person name="Yang G."/>
            <person name="Yin T."/>
            <person name="Douglas C."/>
            <person name="Marra M."/>
            <person name="Sandberg G."/>
            <person name="Van de Peer Y."/>
            <person name="Rokhsar D."/>
        </authorList>
    </citation>
    <scope>NUCLEOTIDE SEQUENCE [LARGE SCALE GENOMIC DNA]</scope>
    <source>
        <strain evidence="5">cv. Nisqually</strain>
    </source>
</reference>
<dbReference type="SMART" id="SM00369">
    <property type="entry name" value="LRR_TYP"/>
    <property type="match status" value="3"/>
</dbReference>
<dbReference type="SMART" id="SM00365">
    <property type="entry name" value="LRR_SD22"/>
    <property type="match status" value="4"/>
</dbReference>
<dbReference type="InterPro" id="IPR032675">
    <property type="entry name" value="LRR_dom_sf"/>
</dbReference>
<evidence type="ECO:0000256" key="2">
    <source>
        <dbReference type="ARBA" id="ARBA00022737"/>
    </source>
</evidence>
<dbReference type="AlphaFoldDB" id="A0A2K2AHM3"/>
<evidence type="ECO:0000256" key="3">
    <source>
        <dbReference type="SAM" id="MobiDB-lite"/>
    </source>
</evidence>
<dbReference type="FunCoup" id="A0A2K2AHM3">
    <property type="interactions" value="354"/>
</dbReference>
<evidence type="ECO:0000256" key="1">
    <source>
        <dbReference type="ARBA" id="ARBA00022614"/>
    </source>
</evidence>
<dbReference type="PROSITE" id="PS51450">
    <property type="entry name" value="LRR"/>
    <property type="match status" value="4"/>
</dbReference>
<dbReference type="InterPro" id="IPR003591">
    <property type="entry name" value="Leu-rich_rpt_typical-subtyp"/>
</dbReference>
<keyword evidence="1" id="KW-0433">Leucine-rich repeat</keyword>
<feature type="region of interest" description="Disordered" evidence="3">
    <location>
        <begin position="624"/>
        <end position="676"/>
    </location>
</feature>
<feature type="compositionally biased region" description="Polar residues" evidence="3">
    <location>
        <begin position="666"/>
        <end position="676"/>
    </location>
</feature>
<feature type="compositionally biased region" description="Low complexity" evidence="3">
    <location>
        <begin position="631"/>
        <end position="645"/>
    </location>
</feature>
<dbReference type="STRING" id="3694.A0A2K2AHM3"/>
<dbReference type="PANTHER" id="PTHR15454:SF37">
    <property type="entry name" value="OUTER ARM DYNEIN LIGHT CHAIN 1 PROTEIN"/>
    <property type="match status" value="1"/>
</dbReference>
<dbReference type="GO" id="GO:0005737">
    <property type="term" value="C:cytoplasm"/>
    <property type="evidence" value="ECO:0000318"/>
    <property type="project" value="GO_Central"/>
</dbReference>
<dbReference type="Pfam" id="PF13855">
    <property type="entry name" value="LRR_8"/>
    <property type="match status" value="1"/>
</dbReference>
<dbReference type="Gene3D" id="3.80.10.10">
    <property type="entry name" value="Ribonuclease Inhibitor"/>
    <property type="match status" value="2"/>
</dbReference>
<feature type="compositionally biased region" description="Basic residues" evidence="3">
    <location>
        <begin position="653"/>
        <end position="665"/>
    </location>
</feature>
<dbReference type="PANTHER" id="PTHR15454">
    <property type="entry name" value="NISCHARIN RELATED"/>
    <property type="match status" value="1"/>
</dbReference>
<dbReference type="FunFam" id="3.80.10.10:FF:000200">
    <property type="entry name" value="Outer arm dynein light chain 1 protein"/>
    <property type="match status" value="1"/>
</dbReference>
<proteinExistence type="predicted"/>
<keyword evidence="2" id="KW-0677">Repeat</keyword>
<dbReference type="EMBL" id="CM009294">
    <property type="protein sequence ID" value="PNT37023.1"/>
    <property type="molecule type" value="Genomic_DNA"/>
</dbReference>
<dbReference type="Pfam" id="PF12799">
    <property type="entry name" value="LRR_4"/>
    <property type="match status" value="1"/>
</dbReference>
<dbReference type="FunFam" id="3.80.10.10:FF:000505">
    <property type="entry name" value="Outer arm dynein light chain 1 protein"/>
    <property type="match status" value="1"/>
</dbReference>
<dbReference type="InParanoid" id="A0A2K2AHM3"/>
<dbReference type="Proteomes" id="UP000006729">
    <property type="component" value="Chromosome 5"/>
</dbReference>